<dbReference type="EMBL" id="KK198763">
    <property type="protein sequence ID" value="KCW47983.1"/>
    <property type="molecule type" value="Genomic_DNA"/>
</dbReference>
<proteinExistence type="predicted"/>
<organism evidence="2">
    <name type="scientific">Eucalyptus grandis</name>
    <name type="common">Flooded gum</name>
    <dbReference type="NCBI Taxonomy" id="71139"/>
    <lineage>
        <taxon>Eukaryota</taxon>
        <taxon>Viridiplantae</taxon>
        <taxon>Streptophyta</taxon>
        <taxon>Embryophyta</taxon>
        <taxon>Tracheophyta</taxon>
        <taxon>Spermatophyta</taxon>
        <taxon>Magnoliopsida</taxon>
        <taxon>eudicotyledons</taxon>
        <taxon>Gunneridae</taxon>
        <taxon>Pentapetalae</taxon>
        <taxon>rosids</taxon>
        <taxon>malvids</taxon>
        <taxon>Myrtales</taxon>
        <taxon>Myrtaceae</taxon>
        <taxon>Myrtoideae</taxon>
        <taxon>Eucalypteae</taxon>
        <taxon>Eucalyptus</taxon>
    </lineage>
</organism>
<sequence length="147" mass="16630">MEKMKEEMKTGVVCGCVSLVLEGFRFLSPPLHLLLLGQVPRNTMAETEKPTDLNKLLEQFRRRASEAEDRLSRLEATVTKEKDAYEEEYSKKISKLESELEHSKSELAAEHKKAGELAAENAKLKYRMTHLVQAVKEADLKLEGKGA</sequence>
<keyword evidence="1" id="KW-0175">Coiled coil</keyword>
<accession>A0A059A2G7</accession>
<dbReference type="Gramene" id="KCW47983">
    <property type="protein sequence ID" value="KCW47983"/>
    <property type="gene ID" value="EUGRSUZ_K01714"/>
</dbReference>
<evidence type="ECO:0000256" key="1">
    <source>
        <dbReference type="SAM" id="Coils"/>
    </source>
</evidence>
<evidence type="ECO:0008006" key="3">
    <source>
        <dbReference type="Google" id="ProtNLM"/>
    </source>
</evidence>
<dbReference type="PANTHER" id="PTHR38377:SF1">
    <property type="entry name" value="THREONINE-TRNA LIGASE 2"/>
    <property type="match status" value="1"/>
</dbReference>
<name>A0A059A2G7_EUCGR</name>
<gene>
    <name evidence="2" type="ORF">EUGRSUZ_K01714</name>
</gene>
<feature type="coiled-coil region" evidence="1">
    <location>
        <begin position="57"/>
        <end position="113"/>
    </location>
</feature>
<dbReference type="PANTHER" id="PTHR38377">
    <property type="entry name" value="THREONINE-TRNA LIGASE 2"/>
    <property type="match status" value="1"/>
</dbReference>
<dbReference type="OMA" id="WVTEENA"/>
<dbReference type="AlphaFoldDB" id="A0A059A2G7"/>
<reference evidence="2" key="1">
    <citation type="submission" date="2013-07" db="EMBL/GenBank/DDBJ databases">
        <title>The genome of Eucalyptus grandis.</title>
        <authorList>
            <person name="Schmutz J."/>
            <person name="Hayes R."/>
            <person name="Myburg A."/>
            <person name="Tuskan G."/>
            <person name="Grattapaglia D."/>
            <person name="Rokhsar D.S."/>
        </authorList>
    </citation>
    <scope>NUCLEOTIDE SEQUENCE</scope>
    <source>
        <tissue evidence="2">Leaf extractions</tissue>
    </source>
</reference>
<dbReference type="InParanoid" id="A0A059A2G7"/>
<evidence type="ECO:0000313" key="2">
    <source>
        <dbReference type="EMBL" id="KCW47983.1"/>
    </source>
</evidence>
<protein>
    <recommendedName>
        <fullName evidence="3">Endoplasmic reticulum transmembrane protein</fullName>
    </recommendedName>
</protein>